<feature type="non-terminal residue" evidence="11">
    <location>
        <position position="1"/>
    </location>
</feature>
<evidence type="ECO:0000256" key="6">
    <source>
        <dbReference type="ARBA" id="ARBA00022840"/>
    </source>
</evidence>
<dbReference type="InterPro" id="IPR036890">
    <property type="entry name" value="HATPase_C_sf"/>
</dbReference>
<dbReference type="SUPFAM" id="SSF56719">
    <property type="entry name" value="Type II DNA topoisomerase"/>
    <property type="match status" value="2"/>
</dbReference>
<comment type="similarity">
    <text evidence="3">Belongs to the type II topoisomerase family.</text>
</comment>
<evidence type="ECO:0000256" key="1">
    <source>
        <dbReference type="ARBA" id="ARBA00000185"/>
    </source>
</evidence>
<dbReference type="SUPFAM" id="SSF55874">
    <property type="entry name" value="ATPase domain of HSP90 chaperone/DNA topoisomerase II/histidine kinase"/>
    <property type="match status" value="1"/>
</dbReference>
<comment type="caution">
    <text evidence="11">The sequence shown here is derived from an EMBL/GenBank/DDBJ whole genome shotgun (WGS) entry which is preliminary data.</text>
</comment>
<dbReference type="Gene3D" id="3.30.565.10">
    <property type="entry name" value="Histidine kinase-like ATPase, C-terminal domain"/>
    <property type="match status" value="2"/>
</dbReference>
<comment type="cofactor">
    <cofactor evidence="2">
        <name>Mg(2+)</name>
        <dbReference type="ChEBI" id="CHEBI:18420"/>
    </cofactor>
</comment>
<evidence type="ECO:0000256" key="7">
    <source>
        <dbReference type="ARBA" id="ARBA00023029"/>
    </source>
</evidence>
<dbReference type="Gene3D" id="3.40.50.670">
    <property type="match status" value="1"/>
</dbReference>
<dbReference type="GO" id="GO:0005634">
    <property type="term" value="C:nucleus"/>
    <property type="evidence" value="ECO:0007669"/>
    <property type="project" value="TreeGrafter"/>
</dbReference>
<dbReference type="Gene3D" id="3.30.1360.40">
    <property type="match status" value="1"/>
</dbReference>
<dbReference type="Proteomes" id="UP001153678">
    <property type="component" value="Unassembled WGS sequence"/>
</dbReference>
<proteinExistence type="inferred from homology"/>
<dbReference type="SMART" id="SM00433">
    <property type="entry name" value="TOP2c"/>
    <property type="match status" value="1"/>
</dbReference>
<dbReference type="GO" id="GO:0003677">
    <property type="term" value="F:DNA binding"/>
    <property type="evidence" value="ECO:0007669"/>
    <property type="project" value="UniProtKB-KW"/>
</dbReference>
<keyword evidence="6" id="KW-0067">ATP-binding</keyword>
<feature type="domain" description="Toprim" evidence="10">
    <location>
        <begin position="211"/>
        <end position="301"/>
    </location>
</feature>
<dbReference type="InterPro" id="IPR001241">
    <property type="entry name" value="Topo_IIA"/>
</dbReference>
<dbReference type="AlphaFoldDB" id="A0A9W4SLC7"/>
<name>A0A9W4SLC7_9GLOM</name>
<comment type="catalytic activity">
    <reaction evidence="1">
        <text>ATP-dependent breakage, passage and rejoining of double-stranded DNA.</text>
        <dbReference type="EC" id="5.6.2.2"/>
    </reaction>
</comment>
<dbReference type="Pfam" id="PF01751">
    <property type="entry name" value="Toprim"/>
    <property type="match status" value="1"/>
</dbReference>
<dbReference type="InterPro" id="IPR006171">
    <property type="entry name" value="TOPRIM_dom"/>
</dbReference>
<evidence type="ECO:0000256" key="2">
    <source>
        <dbReference type="ARBA" id="ARBA00001946"/>
    </source>
</evidence>
<dbReference type="InterPro" id="IPR013760">
    <property type="entry name" value="Topo_IIA-like_dom_sf"/>
</dbReference>
<dbReference type="GO" id="GO:0006265">
    <property type="term" value="P:DNA topological change"/>
    <property type="evidence" value="ECO:0007669"/>
    <property type="project" value="InterPro"/>
</dbReference>
<keyword evidence="5" id="KW-0547">Nucleotide-binding</keyword>
<keyword evidence="12" id="KW-1185">Reference proteome</keyword>
<evidence type="ECO:0000256" key="8">
    <source>
        <dbReference type="ARBA" id="ARBA00023125"/>
    </source>
</evidence>
<dbReference type="PRINTS" id="PR00418">
    <property type="entry name" value="TPI2FAMILY"/>
</dbReference>
<reference evidence="11" key="1">
    <citation type="submission" date="2022-08" db="EMBL/GenBank/DDBJ databases">
        <authorList>
            <person name="Kallberg Y."/>
            <person name="Tangrot J."/>
            <person name="Rosling A."/>
        </authorList>
    </citation>
    <scope>NUCLEOTIDE SEQUENCE</scope>
    <source>
        <strain evidence="11">Wild A</strain>
    </source>
</reference>
<evidence type="ECO:0000256" key="3">
    <source>
        <dbReference type="ARBA" id="ARBA00011080"/>
    </source>
</evidence>
<dbReference type="PANTHER" id="PTHR10169">
    <property type="entry name" value="DNA TOPOISOMERASE/GYRASE"/>
    <property type="match status" value="1"/>
</dbReference>
<keyword evidence="7" id="KW-0799">Topoisomerase</keyword>
<evidence type="ECO:0000256" key="9">
    <source>
        <dbReference type="ARBA" id="ARBA00023235"/>
    </source>
</evidence>
<dbReference type="InterPro" id="IPR013759">
    <property type="entry name" value="Topo_IIA_B_C"/>
</dbReference>
<gene>
    <name evidence="11" type="ORF">FWILDA_LOCUS6203</name>
</gene>
<dbReference type="InterPro" id="IPR050634">
    <property type="entry name" value="DNA_Topoisomerase_II"/>
</dbReference>
<accession>A0A9W4SLC7</accession>
<sequence length="407" mass="47062">NTEKEKSTEKYIRVLPIEHVMLRPDSYVGSLDSLKEKMLVIDSETERLITYVPALYKIVDEIFVNAADNKVRDQEMNVIKVDIDKEGGQISVFNYGKGIPIEIHEDFRCRNAKLTNIYSSEFILETSSNGKIYRQTFRNNMKEIVQPIITDHPLYKKEVDFDFKGDYTLVKFKPDFRKFKMSRFDDDIIALIKKLVYDLAGSVENVEVISGIAKLEDANKTVGRDNYGIFPPRGKLLNVRECNHSQIMNNTEIQQIKQILGLNQGKEYTSTNELRYGHLMIMTDQDHDGSHIKGLIINFLDHFFSSLLKIPVSYGNLSHQFVRRKGDKEQLEKCISETDKMPWILDYKEQLMTTTIDFTAKLSSESLKDSLEEGLEKRFMMSSPIRASNMMCIDGEGRIRKYDSPKL</sequence>
<evidence type="ECO:0000313" key="12">
    <source>
        <dbReference type="Proteomes" id="UP001153678"/>
    </source>
</evidence>
<organism evidence="11 12">
    <name type="scientific">Funneliformis geosporum</name>
    <dbReference type="NCBI Taxonomy" id="1117311"/>
    <lineage>
        <taxon>Eukaryota</taxon>
        <taxon>Fungi</taxon>
        <taxon>Fungi incertae sedis</taxon>
        <taxon>Mucoromycota</taxon>
        <taxon>Glomeromycotina</taxon>
        <taxon>Glomeromycetes</taxon>
        <taxon>Glomerales</taxon>
        <taxon>Glomeraceae</taxon>
        <taxon>Funneliformis</taxon>
    </lineage>
</organism>
<dbReference type="GO" id="GO:0000712">
    <property type="term" value="P:resolution of meiotic recombination intermediates"/>
    <property type="evidence" value="ECO:0007669"/>
    <property type="project" value="TreeGrafter"/>
</dbReference>
<dbReference type="GO" id="GO:0003918">
    <property type="term" value="F:DNA topoisomerase type II (double strand cut, ATP-hydrolyzing) activity"/>
    <property type="evidence" value="ECO:0007669"/>
    <property type="project" value="UniProtKB-EC"/>
</dbReference>
<evidence type="ECO:0000256" key="5">
    <source>
        <dbReference type="ARBA" id="ARBA00022741"/>
    </source>
</evidence>
<evidence type="ECO:0000256" key="4">
    <source>
        <dbReference type="ARBA" id="ARBA00012895"/>
    </source>
</evidence>
<dbReference type="PANTHER" id="PTHR10169:SF38">
    <property type="entry name" value="DNA TOPOISOMERASE 2"/>
    <property type="match status" value="1"/>
</dbReference>
<keyword evidence="8" id="KW-0238">DNA-binding</keyword>
<evidence type="ECO:0000313" key="11">
    <source>
        <dbReference type="EMBL" id="CAI2173671.1"/>
    </source>
</evidence>
<dbReference type="EMBL" id="CAMKVN010001099">
    <property type="protein sequence ID" value="CAI2173671.1"/>
    <property type="molecule type" value="Genomic_DNA"/>
</dbReference>
<keyword evidence="9" id="KW-0413">Isomerase</keyword>
<dbReference type="EC" id="5.6.2.2" evidence="4"/>
<protein>
    <recommendedName>
        <fullName evidence="4">DNA topoisomerase (ATP-hydrolyzing)</fullName>
        <ecNumber evidence="4">5.6.2.2</ecNumber>
    </recommendedName>
</protein>
<dbReference type="OrthoDB" id="276498at2759"/>
<evidence type="ECO:0000259" key="10">
    <source>
        <dbReference type="Pfam" id="PF01751"/>
    </source>
</evidence>
<dbReference type="GO" id="GO:0005524">
    <property type="term" value="F:ATP binding"/>
    <property type="evidence" value="ECO:0007669"/>
    <property type="project" value="UniProtKB-KW"/>
</dbReference>
<dbReference type="FunFam" id="3.40.50.670:FF:000001">
    <property type="entry name" value="DNA topoisomerase 2"/>
    <property type="match status" value="1"/>
</dbReference>
<dbReference type="GO" id="GO:0000819">
    <property type="term" value="P:sister chromatid segregation"/>
    <property type="evidence" value="ECO:0007669"/>
    <property type="project" value="TreeGrafter"/>
</dbReference>